<dbReference type="AlphaFoldDB" id="A0A9P7AMW8"/>
<feature type="chain" id="PRO_5040269118" evidence="1">
    <location>
        <begin position="19"/>
        <end position="131"/>
    </location>
</feature>
<sequence>MSHLHFCCALLKFHLAHCQFPLKHTLVGILHQTCSDVTQSSILSIHSPQPKLREPMHSTVYLSLRMFARSWNESTQSLDAASHQASITTFNQSFTVQQLSLPHAVTSIIPCARSYMIIDRSQPFTIFITGD</sequence>
<dbReference type="RefSeq" id="XP_041158508.1">
    <property type="nucleotide sequence ID" value="XM_041311156.1"/>
</dbReference>
<gene>
    <name evidence="2" type="ORF">HD556DRAFT_638048</name>
</gene>
<evidence type="ECO:0000256" key="1">
    <source>
        <dbReference type="SAM" id="SignalP"/>
    </source>
</evidence>
<dbReference type="OrthoDB" id="10321658at2759"/>
<organism evidence="2 3">
    <name type="scientific">Suillus plorans</name>
    <dbReference type="NCBI Taxonomy" id="116603"/>
    <lineage>
        <taxon>Eukaryota</taxon>
        <taxon>Fungi</taxon>
        <taxon>Dikarya</taxon>
        <taxon>Basidiomycota</taxon>
        <taxon>Agaricomycotina</taxon>
        <taxon>Agaricomycetes</taxon>
        <taxon>Agaricomycetidae</taxon>
        <taxon>Boletales</taxon>
        <taxon>Suillineae</taxon>
        <taxon>Suillaceae</taxon>
        <taxon>Suillus</taxon>
    </lineage>
</organism>
<feature type="signal peptide" evidence="1">
    <location>
        <begin position="1"/>
        <end position="18"/>
    </location>
</feature>
<comment type="caution">
    <text evidence="2">The sequence shown here is derived from an EMBL/GenBank/DDBJ whole genome shotgun (WGS) entry which is preliminary data.</text>
</comment>
<reference evidence="2" key="1">
    <citation type="journal article" date="2020" name="New Phytol.">
        <title>Comparative genomics reveals dynamic genome evolution in host specialist ectomycorrhizal fungi.</title>
        <authorList>
            <person name="Lofgren L.A."/>
            <person name="Nguyen N.H."/>
            <person name="Vilgalys R."/>
            <person name="Ruytinx J."/>
            <person name="Liao H.L."/>
            <person name="Branco S."/>
            <person name="Kuo A."/>
            <person name="LaButti K."/>
            <person name="Lipzen A."/>
            <person name="Andreopoulos W."/>
            <person name="Pangilinan J."/>
            <person name="Riley R."/>
            <person name="Hundley H."/>
            <person name="Na H."/>
            <person name="Barry K."/>
            <person name="Grigoriev I.V."/>
            <person name="Stajich J.E."/>
            <person name="Kennedy P.G."/>
        </authorList>
    </citation>
    <scope>NUCLEOTIDE SEQUENCE</scope>
    <source>
        <strain evidence="2">S12</strain>
    </source>
</reference>
<evidence type="ECO:0000313" key="3">
    <source>
        <dbReference type="Proteomes" id="UP000719766"/>
    </source>
</evidence>
<keyword evidence="1" id="KW-0732">Signal</keyword>
<dbReference type="GeneID" id="64604920"/>
<name>A0A9P7AMW8_9AGAM</name>
<dbReference type="Proteomes" id="UP000719766">
    <property type="component" value="Unassembled WGS sequence"/>
</dbReference>
<evidence type="ECO:0000313" key="2">
    <source>
        <dbReference type="EMBL" id="KAG1791743.1"/>
    </source>
</evidence>
<protein>
    <submittedName>
        <fullName evidence="2">Uncharacterized protein</fullName>
    </submittedName>
</protein>
<keyword evidence="3" id="KW-1185">Reference proteome</keyword>
<dbReference type="EMBL" id="JABBWE010000041">
    <property type="protein sequence ID" value="KAG1791743.1"/>
    <property type="molecule type" value="Genomic_DNA"/>
</dbReference>
<accession>A0A9P7AMW8</accession>
<proteinExistence type="predicted"/>